<keyword evidence="4 6" id="KW-0862">Zinc</keyword>
<keyword evidence="2" id="KW-0808">Transferase</keyword>
<proteinExistence type="predicted"/>
<dbReference type="GO" id="GO:0005634">
    <property type="term" value="C:nucleus"/>
    <property type="evidence" value="ECO:0007669"/>
    <property type="project" value="TreeGrafter"/>
</dbReference>
<comment type="caution">
    <text evidence="8">The sequence shown here is derived from an EMBL/GenBank/DDBJ whole genome shotgun (WGS) entry which is preliminary data.</text>
</comment>
<keyword evidence="3 6" id="KW-0479">Metal-binding</keyword>
<evidence type="ECO:0000259" key="7">
    <source>
        <dbReference type="PROSITE" id="PS50305"/>
    </source>
</evidence>
<dbReference type="PANTHER" id="PTHR11085:SF9">
    <property type="entry name" value="NAD-DEPENDENT PROTEIN DEACETYLASE SIRTUIN-1"/>
    <property type="match status" value="1"/>
</dbReference>
<dbReference type="InterPro" id="IPR029035">
    <property type="entry name" value="DHS-like_NAD/FAD-binding_dom"/>
</dbReference>
<evidence type="ECO:0000256" key="4">
    <source>
        <dbReference type="ARBA" id="ARBA00022833"/>
    </source>
</evidence>
<dbReference type="Pfam" id="PF02146">
    <property type="entry name" value="SIR2"/>
    <property type="match status" value="1"/>
</dbReference>
<dbReference type="InterPro" id="IPR003000">
    <property type="entry name" value="Sirtuin"/>
</dbReference>
<gene>
    <name evidence="8" type="ORF">TRFO_37081</name>
</gene>
<dbReference type="PANTHER" id="PTHR11085">
    <property type="entry name" value="NAD-DEPENDENT PROTEIN DEACYLASE SIRTUIN-5, MITOCHONDRIAL-RELATED"/>
    <property type="match status" value="1"/>
</dbReference>
<organism evidence="8 9">
    <name type="scientific">Tritrichomonas foetus</name>
    <dbReference type="NCBI Taxonomy" id="1144522"/>
    <lineage>
        <taxon>Eukaryota</taxon>
        <taxon>Metamonada</taxon>
        <taxon>Parabasalia</taxon>
        <taxon>Tritrichomonadida</taxon>
        <taxon>Tritrichomonadidae</taxon>
        <taxon>Tritrichomonas</taxon>
    </lineage>
</organism>
<feature type="binding site" evidence="6">
    <location>
        <position position="235"/>
    </location>
    <ligand>
        <name>Zn(2+)</name>
        <dbReference type="ChEBI" id="CHEBI:29105"/>
    </ligand>
</feature>
<evidence type="ECO:0000256" key="2">
    <source>
        <dbReference type="ARBA" id="ARBA00022679"/>
    </source>
</evidence>
<evidence type="ECO:0000313" key="9">
    <source>
        <dbReference type="Proteomes" id="UP000179807"/>
    </source>
</evidence>
<sequence>MVKILMFILTFGHKKKDFRNMNTVEDFVIKAIQREQPPREVMEKLGIDVSQFPENMLDSDLWVIILNILKESRRRHHYQRTYIKSIHEVMQLIEKSTKIVAVIGAGASVGPDFRSPGGLYDQIAKSGALDDPYKVFDMEYFVRDPSVFWRFAHLIYPSTDPEHSQAHYFLAELEKRGKLLRVYSQNVDTLEVGIPNEKLRCVHGSWRENKCLECGEIHDIEDLRECVNNQTIPKCKKCGGQIKPGIVFFGQRTNIEDEDIEYDSKNADLLIVIGTSLRVAPVSYIPEMMYKVPSILINREPVSCQFNAELLGEGDAVVTAIENELGWIESKSKPESETETKSDSGVNTKKAENFVFIQPNKFVMPSDDGVGTQFAETGRSLFLVCPAYAGTDSFE</sequence>
<feature type="binding site" evidence="6">
    <location>
        <position position="238"/>
    </location>
    <ligand>
        <name>Zn(2+)</name>
        <dbReference type="ChEBI" id="CHEBI:29105"/>
    </ligand>
</feature>
<keyword evidence="9" id="KW-1185">Reference proteome</keyword>
<dbReference type="PROSITE" id="PS50305">
    <property type="entry name" value="SIRTUIN"/>
    <property type="match status" value="1"/>
</dbReference>
<evidence type="ECO:0000256" key="5">
    <source>
        <dbReference type="ARBA" id="ARBA00023027"/>
    </source>
</evidence>
<dbReference type="AlphaFoldDB" id="A0A1J4JC01"/>
<dbReference type="GO" id="GO:0046872">
    <property type="term" value="F:metal ion binding"/>
    <property type="evidence" value="ECO:0007669"/>
    <property type="project" value="UniProtKB-KW"/>
</dbReference>
<comment type="cofactor">
    <cofactor evidence="1">
        <name>Zn(2+)</name>
        <dbReference type="ChEBI" id="CHEBI:29105"/>
    </cofactor>
</comment>
<dbReference type="InterPro" id="IPR026591">
    <property type="entry name" value="Sirtuin_cat_small_dom_sf"/>
</dbReference>
<dbReference type="VEuPathDB" id="TrichDB:TRFO_37081"/>
<dbReference type="EMBL" id="MLAK01001157">
    <property type="protein sequence ID" value="OHS96730.1"/>
    <property type="molecule type" value="Genomic_DNA"/>
</dbReference>
<evidence type="ECO:0000256" key="6">
    <source>
        <dbReference type="PROSITE-ProRule" id="PRU00236"/>
    </source>
</evidence>
<reference evidence="8" key="1">
    <citation type="submission" date="2016-10" db="EMBL/GenBank/DDBJ databases">
        <authorList>
            <person name="Benchimol M."/>
            <person name="Almeida L.G."/>
            <person name="Vasconcelos A.T."/>
            <person name="Perreira-Neves A."/>
            <person name="Rosa I.A."/>
            <person name="Tasca T."/>
            <person name="Bogo M.R."/>
            <person name="de Souza W."/>
        </authorList>
    </citation>
    <scope>NUCLEOTIDE SEQUENCE [LARGE SCALE GENOMIC DNA]</scope>
    <source>
        <strain evidence="8">K</strain>
    </source>
</reference>
<evidence type="ECO:0000256" key="3">
    <source>
        <dbReference type="ARBA" id="ARBA00022723"/>
    </source>
</evidence>
<feature type="binding site" evidence="6">
    <location>
        <position position="214"/>
    </location>
    <ligand>
        <name>Zn(2+)</name>
        <dbReference type="ChEBI" id="CHEBI:29105"/>
    </ligand>
</feature>
<dbReference type="SUPFAM" id="SSF52467">
    <property type="entry name" value="DHS-like NAD/FAD-binding domain"/>
    <property type="match status" value="1"/>
</dbReference>
<dbReference type="RefSeq" id="XP_068349867.1">
    <property type="nucleotide sequence ID" value="XM_068511218.1"/>
</dbReference>
<dbReference type="InterPro" id="IPR050134">
    <property type="entry name" value="NAD-dep_sirtuin_deacylases"/>
</dbReference>
<dbReference type="GeneID" id="94845922"/>
<dbReference type="Gene3D" id="3.40.50.1220">
    <property type="entry name" value="TPP-binding domain"/>
    <property type="match status" value="1"/>
</dbReference>
<evidence type="ECO:0000313" key="8">
    <source>
        <dbReference type="EMBL" id="OHS96730.1"/>
    </source>
</evidence>
<feature type="domain" description="Deacetylase sirtuin-type" evidence="7">
    <location>
        <begin position="79"/>
        <end position="328"/>
    </location>
</feature>
<evidence type="ECO:0000256" key="1">
    <source>
        <dbReference type="ARBA" id="ARBA00001947"/>
    </source>
</evidence>
<dbReference type="GO" id="GO:0017136">
    <property type="term" value="F:histone deacetylase activity, NAD-dependent"/>
    <property type="evidence" value="ECO:0007669"/>
    <property type="project" value="TreeGrafter"/>
</dbReference>
<name>A0A1J4JC01_9EUKA</name>
<dbReference type="OrthoDB" id="424302at2759"/>
<dbReference type="InterPro" id="IPR026590">
    <property type="entry name" value="Ssirtuin_cat_dom"/>
</dbReference>
<keyword evidence="5" id="KW-0520">NAD</keyword>
<feature type="binding site" evidence="6">
    <location>
        <position position="211"/>
    </location>
    <ligand>
        <name>Zn(2+)</name>
        <dbReference type="ChEBI" id="CHEBI:29105"/>
    </ligand>
</feature>
<accession>A0A1J4JC01</accession>
<dbReference type="GO" id="GO:0070403">
    <property type="term" value="F:NAD+ binding"/>
    <property type="evidence" value="ECO:0007669"/>
    <property type="project" value="InterPro"/>
</dbReference>
<dbReference type="Gene3D" id="3.30.1600.10">
    <property type="entry name" value="SIR2/SIRT2 'Small Domain"/>
    <property type="match status" value="1"/>
</dbReference>
<feature type="active site" description="Proton acceptor" evidence="6">
    <location>
        <position position="203"/>
    </location>
</feature>
<protein>
    <submittedName>
        <fullName evidence="8">Transcriptional regulator, Sir2 family protein</fullName>
    </submittedName>
</protein>
<dbReference type="Proteomes" id="UP000179807">
    <property type="component" value="Unassembled WGS sequence"/>
</dbReference>